<feature type="region of interest" description="Disordered" evidence="1">
    <location>
        <begin position="124"/>
        <end position="182"/>
    </location>
</feature>
<organism evidence="3">
    <name type="scientific">Fopius arisanus</name>
    <dbReference type="NCBI Taxonomy" id="64838"/>
    <lineage>
        <taxon>Eukaryota</taxon>
        <taxon>Metazoa</taxon>
        <taxon>Ecdysozoa</taxon>
        <taxon>Arthropoda</taxon>
        <taxon>Hexapoda</taxon>
        <taxon>Insecta</taxon>
        <taxon>Pterygota</taxon>
        <taxon>Neoptera</taxon>
        <taxon>Endopterygota</taxon>
        <taxon>Hymenoptera</taxon>
        <taxon>Apocrita</taxon>
        <taxon>Ichneumonoidea</taxon>
        <taxon>Braconidae</taxon>
        <taxon>Opiinae</taxon>
        <taxon>Fopius</taxon>
    </lineage>
</organism>
<dbReference type="EMBL" id="GBYB01009095">
    <property type="protein sequence ID" value="JAG78862.1"/>
    <property type="molecule type" value="Transcribed_RNA"/>
</dbReference>
<sequence>MSRRCRSCEPVNHESSPGNSKNSESLSLSRLTRCRRISQKAAMFCRTNTKNIYEKLILQTYQKNKQLLDDVGLGLLVAFILWMMYREFCLCFTGFLWSTASKGMGIFGCAVVLMILLKKTDSSEDLVPSPSAPPEELSEQTGSENNRKNRDDRNSPEGWNLQDDSGTSARRDRRRRDRRRQD</sequence>
<dbReference type="AlphaFoldDB" id="A0A0C9RLD7"/>
<feature type="transmembrane region" description="Helical" evidence="2">
    <location>
        <begin position="97"/>
        <end position="117"/>
    </location>
</feature>
<keyword evidence="2" id="KW-1133">Transmembrane helix</keyword>
<feature type="transmembrane region" description="Helical" evidence="2">
    <location>
        <begin position="67"/>
        <end position="85"/>
    </location>
</feature>
<protein>
    <submittedName>
        <fullName evidence="3">Uncharacterized protein</fullName>
    </submittedName>
</protein>
<evidence type="ECO:0000313" key="3">
    <source>
        <dbReference type="EMBL" id="JAG78862.1"/>
    </source>
</evidence>
<keyword evidence="2" id="KW-0472">Membrane</keyword>
<keyword evidence="2" id="KW-0812">Transmembrane</keyword>
<feature type="compositionally biased region" description="Basic residues" evidence="1">
    <location>
        <begin position="171"/>
        <end position="182"/>
    </location>
</feature>
<gene>
    <name evidence="3" type="ORF">g.15845</name>
</gene>
<name>A0A0C9RLD7_9HYME</name>
<accession>A0A0C9RLD7</accession>
<feature type="compositionally biased region" description="Polar residues" evidence="1">
    <location>
        <begin position="13"/>
        <end position="22"/>
    </location>
</feature>
<evidence type="ECO:0000256" key="1">
    <source>
        <dbReference type="SAM" id="MobiDB-lite"/>
    </source>
</evidence>
<evidence type="ECO:0000256" key="2">
    <source>
        <dbReference type="SAM" id="Phobius"/>
    </source>
</evidence>
<feature type="region of interest" description="Disordered" evidence="1">
    <location>
        <begin position="1"/>
        <end position="27"/>
    </location>
</feature>
<proteinExistence type="predicted"/>
<feature type="compositionally biased region" description="Basic and acidic residues" evidence="1">
    <location>
        <begin position="145"/>
        <end position="155"/>
    </location>
</feature>
<reference evidence="3" key="1">
    <citation type="submission" date="2015-01" db="EMBL/GenBank/DDBJ databases">
        <title>Transcriptome Assembly of Fopius arisanus.</title>
        <authorList>
            <person name="Geib S."/>
        </authorList>
    </citation>
    <scope>NUCLEOTIDE SEQUENCE</scope>
</reference>